<dbReference type="EMBL" id="JAHKSW010000006">
    <property type="protein sequence ID" value="KAG7330752.1"/>
    <property type="molecule type" value="Genomic_DNA"/>
</dbReference>
<comment type="caution">
    <text evidence="1">The sequence shown here is derived from an EMBL/GenBank/DDBJ whole genome shotgun (WGS) entry which is preliminary data.</text>
</comment>
<accession>A0A9D3P1E9</accession>
<protein>
    <submittedName>
        <fullName evidence="1">Uncharacterized protein</fullName>
    </submittedName>
</protein>
<reference evidence="1 2" key="1">
    <citation type="submission" date="2021-06" db="EMBL/GenBank/DDBJ databases">
        <title>Chromosome-level genome assembly of the red-tail catfish (Hemibagrus wyckioides).</title>
        <authorList>
            <person name="Shao F."/>
        </authorList>
    </citation>
    <scope>NUCLEOTIDE SEQUENCE [LARGE SCALE GENOMIC DNA]</scope>
    <source>
        <strain evidence="1">EC202008001</strain>
        <tissue evidence="1">Blood</tissue>
    </source>
</reference>
<evidence type="ECO:0000313" key="2">
    <source>
        <dbReference type="Proteomes" id="UP000824219"/>
    </source>
</evidence>
<organism evidence="1 2">
    <name type="scientific">Hemibagrus wyckioides</name>
    <dbReference type="NCBI Taxonomy" id="337641"/>
    <lineage>
        <taxon>Eukaryota</taxon>
        <taxon>Metazoa</taxon>
        <taxon>Chordata</taxon>
        <taxon>Craniata</taxon>
        <taxon>Vertebrata</taxon>
        <taxon>Euteleostomi</taxon>
        <taxon>Actinopterygii</taxon>
        <taxon>Neopterygii</taxon>
        <taxon>Teleostei</taxon>
        <taxon>Ostariophysi</taxon>
        <taxon>Siluriformes</taxon>
        <taxon>Bagridae</taxon>
        <taxon>Hemibagrus</taxon>
    </lineage>
</organism>
<name>A0A9D3P1E9_9TELE</name>
<evidence type="ECO:0000313" key="1">
    <source>
        <dbReference type="EMBL" id="KAG7330752.1"/>
    </source>
</evidence>
<proteinExistence type="predicted"/>
<keyword evidence="2" id="KW-1185">Reference proteome</keyword>
<dbReference type="AlphaFoldDB" id="A0A9D3P1E9"/>
<gene>
    <name evidence="1" type="ORF">KOW79_004721</name>
</gene>
<sequence>MSIKEHSDKTVLDITAGLQMGSIVEEEEVQHLHEGVWGGDHEGKRQKGTTLDSLQKKKNWIKCLVYRHPTSNKLNRFNLREKSTTDLLI</sequence>
<dbReference type="Proteomes" id="UP000824219">
    <property type="component" value="Linkage Group LG06"/>
</dbReference>